<gene>
    <name evidence="8" type="primary">ispD_7</name>
    <name evidence="8" type="ORF">GALL_259770</name>
</gene>
<dbReference type="InterPro" id="IPR029044">
    <property type="entry name" value="Nucleotide-diphossugar_trans"/>
</dbReference>
<dbReference type="FunFam" id="3.90.550.10:FF:000003">
    <property type="entry name" value="2-C-methyl-D-erythritol 4-phosphate cytidylyltransferase"/>
    <property type="match status" value="1"/>
</dbReference>
<dbReference type="PROSITE" id="PS01295">
    <property type="entry name" value="ISPD"/>
    <property type="match status" value="1"/>
</dbReference>
<dbReference type="Gene3D" id="3.90.550.10">
    <property type="entry name" value="Spore Coat Polysaccharide Biosynthesis Protein SpsA, Chain A"/>
    <property type="match status" value="1"/>
</dbReference>
<dbReference type="HAMAP" id="MF_00108">
    <property type="entry name" value="IspD"/>
    <property type="match status" value="1"/>
</dbReference>
<keyword evidence="5 8" id="KW-0548">Nucleotidyltransferase</keyword>
<comment type="caution">
    <text evidence="8">The sequence shown here is derived from an EMBL/GenBank/DDBJ whole genome shotgun (WGS) entry which is preliminary data.</text>
</comment>
<comment type="similarity">
    <text evidence="2">Belongs to the IspD/TarI cytidylyltransferase family. IspD subfamily.</text>
</comment>
<evidence type="ECO:0000256" key="4">
    <source>
        <dbReference type="ARBA" id="ARBA00022679"/>
    </source>
</evidence>
<evidence type="ECO:0000256" key="3">
    <source>
        <dbReference type="ARBA" id="ARBA00012526"/>
    </source>
</evidence>
<evidence type="ECO:0000256" key="1">
    <source>
        <dbReference type="ARBA" id="ARBA00004787"/>
    </source>
</evidence>
<dbReference type="InterPro" id="IPR034683">
    <property type="entry name" value="IspD/TarI"/>
</dbReference>
<dbReference type="AlphaFoldDB" id="A0A1J5RJ64"/>
<evidence type="ECO:0000256" key="6">
    <source>
        <dbReference type="ARBA" id="ARBA00023229"/>
    </source>
</evidence>
<dbReference type="UniPathway" id="UPA00056">
    <property type="reaction ID" value="UER00093"/>
</dbReference>
<dbReference type="PANTHER" id="PTHR32125:SF4">
    <property type="entry name" value="2-C-METHYL-D-ERYTHRITOL 4-PHOSPHATE CYTIDYLYLTRANSFERASE, CHLOROPLASTIC"/>
    <property type="match status" value="1"/>
</dbReference>
<dbReference type="EC" id="2.7.7.60" evidence="3"/>
<dbReference type="Pfam" id="PF01128">
    <property type="entry name" value="IspD"/>
    <property type="match status" value="1"/>
</dbReference>
<dbReference type="SUPFAM" id="SSF53448">
    <property type="entry name" value="Nucleotide-diphospho-sugar transferases"/>
    <property type="match status" value="1"/>
</dbReference>
<sequence length="237" mass="24943">MPIHALIPSAGSGTRLPGDSPKQYRRVAGAAVVAHTVRAFLDCGRVDTVTVVVAPGDTRARRALPAHARLRIAEQGGATRAQTVTQGLRWLLGQGAQASDWVLVHDAARCCITPAAIDGLIQACENDAVGGLLALPLPDTLKQERRGDVARVAATLPRVGLWLAQTPQMFRLDALLAALEQADPADITDEASAIERMGLQPRLVMGSGANFKITYPDDLRLAEALLAARAVGARSAA</sequence>
<comment type="pathway">
    <text evidence="1">Isoprenoid biosynthesis; isopentenyl diphosphate biosynthesis via DXP pathway; isopentenyl diphosphate from 1-deoxy-D-xylulose 5-phosphate: step 2/6.</text>
</comment>
<dbReference type="InterPro" id="IPR050088">
    <property type="entry name" value="IspD/TarI_cytidylyltransf_bact"/>
</dbReference>
<accession>A0A1J5RJ64</accession>
<organism evidence="8">
    <name type="scientific">mine drainage metagenome</name>
    <dbReference type="NCBI Taxonomy" id="410659"/>
    <lineage>
        <taxon>unclassified sequences</taxon>
        <taxon>metagenomes</taxon>
        <taxon>ecological metagenomes</taxon>
    </lineage>
</organism>
<dbReference type="InterPro" id="IPR018294">
    <property type="entry name" value="ISPD_synthase_CS"/>
</dbReference>
<evidence type="ECO:0000313" key="8">
    <source>
        <dbReference type="EMBL" id="OIQ92140.1"/>
    </source>
</evidence>
<dbReference type="PANTHER" id="PTHR32125">
    <property type="entry name" value="2-C-METHYL-D-ERYTHRITOL 4-PHOSPHATE CYTIDYLYLTRANSFERASE, CHLOROPLASTIC"/>
    <property type="match status" value="1"/>
</dbReference>
<proteinExistence type="inferred from homology"/>
<dbReference type="GO" id="GO:0019288">
    <property type="term" value="P:isopentenyl diphosphate biosynthetic process, methylerythritol 4-phosphate pathway"/>
    <property type="evidence" value="ECO:0007669"/>
    <property type="project" value="UniProtKB-UniPathway"/>
</dbReference>
<keyword evidence="4 8" id="KW-0808">Transferase</keyword>
<dbReference type="EMBL" id="MLJW01000240">
    <property type="protein sequence ID" value="OIQ92140.1"/>
    <property type="molecule type" value="Genomic_DNA"/>
</dbReference>
<dbReference type="InterPro" id="IPR001228">
    <property type="entry name" value="IspD"/>
</dbReference>
<dbReference type="GO" id="GO:0050518">
    <property type="term" value="F:2-C-methyl-D-erythritol 4-phosphate cytidylyltransferase activity"/>
    <property type="evidence" value="ECO:0007669"/>
    <property type="project" value="UniProtKB-EC"/>
</dbReference>
<evidence type="ECO:0000256" key="5">
    <source>
        <dbReference type="ARBA" id="ARBA00022695"/>
    </source>
</evidence>
<keyword evidence="6" id="KW-0414">Isoprene biosynthesis</keyword>
<evidence type="ECO:0000256" key="2">
    <source>
        <dbReference type="ARBA" id="ARBA00009789"/>
    </source>
</evidence>
<evidence type="ECO:0000256" key="7">
    <source>
        <dbReference type="SAM" id="MobiDB-lite"/>
    </source>
</evidence>
<protein>
    <recommendedName>
        <fullName evidence="3">2-C-methyl-D-erythritol 4-phosphate cytidylyltransferase</fullName>
        <ecNumber evidence="3">2.7.7.60</ecNumber>
    </recommendedName>
</protein>
<dbReference type="NCBIfam" id="TIGR00453">
    <property type="entry name" value="ispD"/>
    <property type="match status" value="1"/>
</dbReference>
<dbReference type="CDD" id="cd02516">
    <property type="entry name" value="CDP-ME_synthetase"/>
    <property type="match status" value="1"/>
</dbReference>
<name>A0A1J5RJ64_9ZZZZ</name>
<reference evidence="8" key="1">
    <citation type="submission" date="2016-10" db="EMBL/GenBank/DDBJ databases">
        <title>Sequence of Gallionella enrichment culture.</title>
        <authorList>
            <person name="Poehlein A."/>
            <person name="Muehling M."/>
            <person name="Daniel R."/>
        </authorList>
    </citation>
    <scope>NUCLEOTIDE SEQUENCE</scope>
</reference>
<feature type="region of interest" description="Disordered" evidence="7">
    <location>
        <begin position="1"/>
        <end position="21"/>
    </location>
</feature>